<accession>A0ACA9PAI3</accession>
<gene>
    <name evidence="1" type="ORF">RPERSI_LOCUS9901</name>
</gene>
<evidence type="ECO:0000313" key="1">
    <source>
        <dbReference type="EMBL" id="CAG8698436.1"/>
    </source>
</evidence>
<protein>
    <submittedName>
        <fullName evidence="1">7285_t:CDS:1</fullName>
    </submittedName>
</protein>
<dbReference type="EMBL" id="CAJVQC010019095">
    <property type="protein sequence ID" value="CAG8698436.1"/>
    <property type="molecule type" value="Genomic_DNA"/>
</dbReference>
<reference evidence="1" key="1">
    <citation type="submission" date="2021-06" db="EMBL/GenBank/DDBJ databases">
        <authorList>
            <person name="Kallberg Y."/>
            <person name="Tangrot J."/>
            <person name="Rosling A."/>
        </authorList>
    </citation>
    <scope>NUCLEOTIDE SEQUENCE</scope>
    <source>
        <strain evidence="1">MA461A</strain>
    </source>
</reference>
<keyword evidence="2" id="KW-1185">Reference proteome</keyword>
<proteinExistence type="predicted"/>
<comment type="caution">
    <text evidence="1">The sequence shown here is derived from an EMBL/GenBank/DDBJ whole genome shotgun (WGS) entry which is preliminary data.</text>
</comment>
<dbReference type="Proteomes" id="UP000789920">
    <property type="component" value="Unassembled WGS sequence"/>
</dbReference>
<feature type="non-terminal residue" evidence="1">
    <location>
        <position position="1"/>
    </location>
</feature>
<organism evidence="1 2">
    <name type="scientific">Racocetra persica</name>
    <dbReference type="NCBI Taxonomy" id="160502"/>
    <lineage>
        <taxon>Eukaryota</taxon>
        <taxon>Fungi</taxon>
        <taxon>Fungi incertae sedis</taxon>
        <taxon>Mucoromycota</taxon>
        <taxon>Glomeromycotina</taxon>
        <taxon>Glomeromycetes</taxon>
        <taxon>Diversisporales</taxon>
        <taxon>Gigasporaceae</taxon>
        <taxon>Racocetra</taxon>
    </lineage>
</organism>
<name>A0ACA9PAI3_9GLOM</name>
<sequence length="262" mass="29771">IRQINTNKEYAPSSLINCIKLLSVYILKHPRGNKIFNISNRKEFSHLWEVFNRKMKKLKKDGIISHHHDILTETELRTIFQHNLVSSNTPQGLQYRVFMWCCLLFQPRGGEHYNLSISQFVFTSNGSIYFMKYSQKNDQDGKGVPMDTTMSITGHKTLSLLIDSVGTLPSNSQEESINMNISFSQNNSLQSEGEIETDAIPTKRKNSFEPMSLISPTLMKPFRQPLQTSSIQCIDSTSYEAGASGTTVVKNYYINAQTVNIS</sequence>
<evidence type="ECO:0000313" key="2">
    <source>
        <dbReference type="Proteomes" id="UP000789920"/>
    </source>
</evidence>